<evidence type="ECO:0000256" key="1">
    <source>
        <dbReference type="ARBA" id="ARBA00000799"/>
    </source>
</evidence>
<evidence type="ECO:0000256" key="3">
    <source>
        <dbReference type="ARBA" id="ARBA00012824"/>
    </source>
</evidence>
<accession>A0A7C3PKP5</accession>
<dbReference type="InterPro" id="IPR015890">
    <property type="entry name" value="Chorismate_C"/>
</dbReference>
<gene>
    <name evidence="7" type="ORF">ENR64_27475</name>
</gene>
<dbReference type="InterPro" id="IPR005801">
    <property type="entry name" value="ADC_synthase"/>
</dbReference>
<dbReference type="EMBL" id="DSRU01000408">
    <property type="protein sequence ID" value="HFN01419.1"/>
    <property type="molecule type" value="Genomic_DNA"/>
</dbReference>
<evidence type="ECO:0000256" key="5">
    <source>
        <dbReference type="ARBA" id="ARBA00041564"/>
    </source>
</evidence>
<name>A0A7C3PKP5_9CYAN</name>
<comment type="catalytic activity">
    <reaction evidence="1">
        <text>chorismate = isochorismate</text>
        <dbReference type="Rhea" id="RHEA:18985"/>
        <dbReference type="ChEBI" id="CHEBI:29748"/>
        <dbReference type="ChEBI" id="CHEBI:29780"/>
        <dbReference type="EC" id="5.4.4.2"/>
    </reaction>
</comment>
<dbReference type="SUPFAM" id="SSF56322">
    <property type="entry name" value="ADC synthase"/>
    <property type="match status" value="1"/>
</dbReference>
<dbReference type="Gene3D" id="3.60.120.10">
    <property type="entry name" value="Anthranilate synthase"/>
    <property type="match status" value="1"/>
</dbReference>
<evidence type="ECO:0000259" key="6">
    <source>
        <dbReference type="Pfam" id="PF00425"/>
    </source>
</evidence>
<dbReference type="NCBIfam" id="TIGR00543">
    <property type="entry name" value="isochor_syn"/>
    <property type="match status" value="1"/>
</dbReference>
<protein>
    <recommendedName>
        <fullName evidence="3">isochorismate synthase</fullName>
        <ecNumber evidence="3">5.4.4.2</ecNumber>
    </recommendedName>
    <alternativeName>
        <fullName evidence="5">Isochorismate mutase</fullName>
    </alternativeName>
</protein>
<comment type="caution">
    <text evidence="7">The sequence shown here is derived from an EMBL/GenBank/DDBJ whole genome shotgun (WGS) entry which is preliminary data.</text>
</comment>
<evidence type="ECO:0000256" key="2">
    <source>
        <dbReference type="ARBA" id="ARBA00005297"/>
    </source>
</evidence>
<dbReference type="AlphaFoldDB" id="A0A7C3PKP5"/>
<organism evidence="7">
    <name type="scientific">Oscillatoriales cyanobacterium SpSt-418</name>
    <dbReference type="NCBI Taxonomy" id="2282169"/>
    <lineage>
        <taxon>Bacteria</taxon>
        <taxon>Bacillati</taxon>
        <taxon>Cyanobacteriota</taxon>
        <taxon>Cyanophyceae</taxon>
        <taxon>Oscillatoriophycideae</taxon>
        <taxon>Oscillatoriales</taxon>
    </lineage>
</organism>
<sequence length="479" mass="53377">MTVTPFRKQHFQTYRDLYQSLTSSWQRFCETKEAQILSFSLEIQPTDPLNLLHLLAPKNCVSFYFEKRDNNTELVNAKSEIAIAAIGAALQKTFVGRDRFTAAKQFIQETLAHTQILGSAHLPNAGPHFFCGFRFFSEDESAEFKTILFLPEWQISYQENHCVAVANIVIDDRFSIEKTYEKIRRTLQKIHNTKSELVKPIVCQPPPFQMMDVTSSRHFQAAVDEVLQTIASGQLDKVVLAHAVDVRSPLPFHPVDCLQNLRSLYPGCYLFAINSGAGKVFLGASPERLVSLQQGHLLTDALAGSAPRGGTPCEDAQLADRLLSSVKELHEHEVVRDFILQQLQQLGISPTRSPLRLRQLPNIQHLHTPIHAPVSASLHLLDVVAQLHPTPAVAGLPCAIACEQIRRYEGFDRSLYAAPIGWVDHQGNGEFVVGIRSAMIEGCHARLFAGAGIVKGSAPEKEWAEVRLKMQALLRALAV</sequence>
<dbReference type="PANTHER" id="PTHR42839">
    <property type="entry name" value="ISOCHORISMATE SYNTHASE ENTC"/>
    <property type="match status" value="1"/>
</dbReference>
<reference evidence="7" key="1">
    <citation type="journal article" date="2020" name="mSystems">
        <title>Genome- and Community-Level Interaction Insights into Carbon Utilization and Element Cycling Functions of Hydrothermarchaeota in Hydrothermal Sediment.</title>
        <authorList>
            <person name="Zhou Z."/>
            <person name="Liu Y."/>
            <person name="Xu W."/>
            <person name="Pan J."/>
            <person name="Luo Z.H."/>
            <person name="Li M."/>
        </authorList>
    </citation>
    <scope>NUCLEOTIDE SEQUENCE [LARGE SCALE GENOMIC DNA]</scope>
    <source>
        <strain evidence="7">SpSt-418</strain>
    </source>
</reference>
<comment type="similarity">
    <text evidence="2">Belongs to the isochorismate synthase family.</text>
</comment>
<dbReference type="Pfam" id="PF00425">
    <property type="entry name" value="Chorismate_bind"/>
    <property type="match status" value="1"/>
</dbReference>
<feature type="domain" description="Chorismate-utilising enzyme C-terminal" evidence="6">
    <location>
        <begin position="217"/>
        <end position="469"/>
    </location>
</feature>
<dbReference type="EC" id="5.4.4.2" evidence="3"/>
<dbReference type="PANTHER" id="PTHR42839:SF2">
    <property type="entry name" value="ISOCHORISMATE SYNTHASE ENTC"/>
    <property type="match status" value="1"/>
</dbReference>
<dbReference type="InterPro" id="IPR004561">
    <property type="entry name" value="IsoChor_synthase"/>
</dbReference>
<proteinExistence type="inferred from homology"/>
<evidence type="ECO:0000256" key="4">
    <source>
        <dbReference type="ARBA" id="ARBA00023235"/>
    </source>
</evidence>
<evidence type="ECO:0000313" key="7">
    <source>
        <dbReference type="EMBL" id="HFN01419.1"/>
    </source>
</evidence>
<keyword evidence="4 7" id="KW-0413">Isomerase</keyword>
<dbReference type="GO" id="GO:0008909">
    <property type="term" value="F:isochorismate synthase activity"/>
    <property type="evidence" value="ECO:0007669"/>
    <property type="project" value="UniProtKB-EC"/>
</dbReference>